<keyword evidence="2" id="KW-1185">Reference proteome</keyword>
<dbReference type="EMBL" id="KN833725">
    <property type="protein sequence ID" value="KIK23497.1"/>
    <property type="molecule type" value="Genomic_DNA"/>
</dbReference>
<dbReference type="HOGENOM" id="CLU_2590670_0_0_1"/>
<proteinExistence type="predicted"/>
<dbReference type="AlphaFoldDB" id="A0A0C9ZME2"/>
<dbReference type="Proteomes" id="UP000054018">
    <property type="component" value="Unassembled WGS sequence"/>
</dbReference>
<organism evidence="1 2">
    <name type="scientific">Pisolithus microcarpus 441</name>
    <dbReference type="NCBI Taxonomy" id="765257"/>
    <lineage>
        <taxon>Eukaryota</taxon>
        <taxon>Fungi</taxon>
        <taxon>Dikarya</taxon>
        <taxon>Basidiomycota</taxon>
        <taxon>Agaricomycotina</taxon>
        <taxon>Agaricomycetes</taxon>
        <taxon>Agaricomycetidae</taxon>
        <taxon>Boletales</taxon>
        <taxon>Sclerodermatineae</taxon>
        <taxon>Pisolithaceae</taxon>
        <taxon>Pisolithus</taxon>
    </lineage>
</organism>
<sequence length="80" mass="9640">MDKQVEFRWWRRRMIYYHIPIPGMHEYTCLVLNDLRSSINVLGRSRISWRLCVQVDRIHTPLLAGMTQIRSRRTSLLLVS</sequence>
<accession>A0A0C9ZME2</accession>
<evidence type="ECO:0000313" key="1">
    <source>
        <dbReference type="EMBL" id="KIK23497.1"/>
    </source>
</evidence>
<reference evidence="1 2" key="1">
    <citation type="submission" date="2014-04" db="EMBL/GenBank/DDBJ databases">
        <authorList>
            <consortium name="DOE Joint Genome Institute"/>
            <person name="Kuo A."/>
            <person name="Kohler A."/>
            <person name="Costa M.D."/>
            <person name="Nagy L.G."/>
            <person name="Floudas D."/>
            <person name="Copeland A."/>
            <person name="Barry K.W."/>
            <person name="Cichocki N."/>
            <person name="Veneault-Fourrey C."/>
            <person name="LaButti K."/>
            <person name="Lindquist E.A."/>
            <person name="Lipzen A."/>
            <person name="Lundell T."/>
            <person name="Morin E."/>
            <person name="Murat C."/>
            <person name="Sun H."/>
            <person name="Tunlid A."/>
            <person name="Henrissat B."/>
            <person name="Grigoriev I.V."/>
            <person name="Hibbett D.S."/>
            <person name="Martin F."/>
            <person name="Nordberg H.P."/>
            <person name="Cantor M.N."/>
            <person name="Hua S.X."/>
        </authorList>
    </citation>
    <scope>NUCLEOTIDE SEQUENCE [LARGE SCALE GENOMIC DNA]</scope>
    <source>
        <strain evidence="1 2">441</strain>
    </source>
</reference>
<protein>
    <submittedName>
        <fullName evidence="1">Uncharacterized protein</fullName>
    </submittedName>
</protein>
<evidence type="ECO:0000313" key="2">
    <source>
        <dbReference type="Proteomes" id="UP000054018"/>
    </source>
</evidence>
<reference evidence="2" key="2">
    <citation type="submission" date="2015-01" db="EMBL/GenBank/DDBJ databases">
        <title>Evolutionary Origins and Diversification of the Mycorrhizal Mutualists.</title>
        <authorList>
            <consortium name="DOE Joint Genome Institute"/>
            <consortium name="Mycorrhizal Genomics Consortium"/>
            <person name="Kohler A."/>
            <person name="Kuo A."/>
            <person name="Nagy L.G."/>
            <person name="Floudas D."/>
            <person name="Copeland A."/>
            <person name="Barry K.W."/>
            <person name="Cichocki N."/>
            <person name="Veneault-Fourrey C."/>
            <person name="LaButti K."/>
            <person name="Lindquist E.A."/>
            <person name="Lipzen A."/>
            <person name="Lundell T."/>
            <person name="Morin E."/>
            <person name="Murat C."/>
            <person name="Riley R."/>
            <person name="Ohm R."/>
            <person name="Sun H."/>
            <person name="Tunlid A."/>
            <person name="Henrissat B."/>
            <person name="Grigoriev I.V."/>
            <person name="Hibbett D.S."/>
            <person name="Martin F."/>
        </authorList>
    </citation>
    <scope>NUCLEOTIDE SEQUENCE [LARGE SCALE GENOMIC DNA]</scope>
    <source>
        <strain evidence="2">441</strain>
    </source>
</reference>
<name>A0A0C9ZME2_9AGAM</name>
<gene>
    <name evidence="1" type="ORF">PISMIDRAFT_454209</name>
</gene>